<feature type="domain" description="Solute-binding protein family 5" evidence="3">
    <location>
        <begin position="79"/>
        <end position="448"/>
    </location>
</feature>
<dbReference type="RefSeq" id="WP_324716472.1">
    <property type="nucleotide sequence ID" value="NZ_CP141615.1"/>
</dbReference>
<evidence type="ECO:0000256" key="2">
    <source>
        <dbReference type="SAM" id="SignalP"/>
    </source>
</evidence>
<evidence type="ECO:0000313" key="5">
    <source>
        <dbReference type="Proteomes" id="UP001332192"/>
    </source>
</evidence>
<evidence type="ECO:0000256" key="1">
    <source>
        <dbReference type="ARBA" id="ARBA00022729"/>
    </source>
</evidence>
<dbReference type="Proteomes" id="UP001332192">
    <property type="component" value="Chromosome"/>
</dbReference>
<dbReference type="PIRSF" id="PIRSF002741">
    <property type="entry name" value="MppA"/>
    <property type="match status" value="1"/>
</dbReference>
<feature type="signal peptide" evidence="2">
    <location>
        <begin position="1"/>
        <end position="35"/>
    </location>
</feature>
<protein>
    <submittedName>
        <fullName evidence="4">ABC transporter substrate-binding protein</fullName>
    </submittedName>
</protein>
<dbReference type="InterPro" id="IPR039424">
    <property type="entry name" value="SBP_5"/>
</dbReference>
<dbReference type="Gene3D" id="3.10.105.10">
    <property type="entry name" value="Dipeptide-binding Protein, Domain 3"/>
    <property type="match status" value="1"/>
</dbReference>
<dbReference type="CDD" id="cd08493">
    <property type="entry name" value="PBP2_DppA_like"/>
    <property type="match status" value="1"/>
</dbReference>
<dbReference type="InterPro" id="IPR000914">
    <property type="entry name" value="SBP_5_dom"/>
</dbReference>
<feature type="chain" id="PRO_5046016835" evidence="2">
    <location>
        <begin position="36"/>
        <end position="535"/>
    </location>
</feature>
<accession>A0ABZ1BWM8</accession>
<proteinExistence type="predicted"/>
<dbReference type="PANTHER" id="PTHR30290">
    <property type="entry name" value="PERIPLASMIC BINDING COMPONENT OF ABC TRANSPORTER"/>
    <property type="match status" value="1"/>
</dbReference>
<dbReference type="EMBL" id="CP141615">
    <property type="protein sequence ID" value="WRP17200.1"/>
    <property type="molecule type" value="Genomic_DNA"/>
</dbReference>
<dbReference type="InterPro" id="IPR030678">
    <property type="entry name" value="Peptide/Ni-bd"/>
</dbReference>
<sequence>MSLSYRLARIVGMVSAAFLAVLLAGVGAGAPAAAAASIVVGLQAEPTALDPHQISDYNSSRATMGMYDSLLRFKDGSTELEPGLAQSWTVSKDGLVYTLKLRRGVRFHDGTPFDADAVVFNIQRQIDPSHPYHQTGTFPYAEFTFGKVKRVEKVDAYTVRFVLEQRYAPFLANLAMHAAAMVSPAAIRKYGKEIAKHPVGTGPFRFVRWTPGVEVVVERNPDYWDKARVPRIQQVVYRPVVEDQTRLAQLEAGELDFIVNVPPDDLPRLRSDARWQVIEQPGMHIWYLVLNNQKPPFNDVRVRRAVNYAINRRAIVEGILKGTGVLADNYIPPVLWGYDEEVHAYPYDPEKARQLLAEAGYPKGLSVDFWVPQSGSGMQQPVAMAQAIQSDLAKVGIRVNIQTFEWGTYLDKVFASDPAQVAEMHEMSWVGDNGDPDNFLYILLSGHQWPPNGFNESFYRNPEVDRLLVAAQQSSDRTERAGLYKRAQALIMRDAPWVPFDHETQIVVARKEIQGFVLHPTGVFRFETVRLQGQE</sequence>
<keyword evidence="5" id="KW-1185">Reference proteome</keyword>
<gene>
    <name evidence="4" type="ORF">U7230_14120</name>
</gene>
<dbReference type="PANTHER" id="PTHR30290:SF38">
    <property type="entry name" value="D,D-DIPEPTIDE-BINDING PERIPLASMIC PROTEIN DDPA-RELATED"/>
    <property type="match status" value="1"/>
</dbReference>
<organism evidence="4 5">
    <name type="scientific">Carboxydichorda subterranea</name>
    <dbReference type="NCBI Taxonomy" id="3109565"/>
    <lineage>
        <taxon>Bacteria</taxon>
        <taxon>Bacillati</taxon>
        <taxon>Bacillota</taxon>
        <taxon>Limnochordia</taxon>
        <taxon>Limnochordales</taxon>
        <taxon>Geochordaceae</taxon>
        <taxon>Carboxydichorda</taxon>
    </lineage>
</organism>
<evidence type="ECO:0000259" key="3">
    <source>
        <dbReference type="Pfam" id="PF00496"/>
    </source>
</evidence>
<dbReference type="Pfam" id="PF00496">
    <property type="entry name" value="SBP_bac_5"/>
    <property type="match status" value="1"/>
</dbReference>
<keyword evidence="1 2" id="KW-0732">Signal</keyword>
<dbReference type="Gene3D" id="3.40.190.10">
    <property type="entry name" value="Periplasmic binding protein-like II"/>
    <property type="match status" value="1"/>
</dbReference>
<dbReference type="Gene3D" id="3.90.76.10">
    <property type="entry name" value="Dipeptide-binding Protein, Domain 1"/>
    <property type="match status" value="1"/>
</dbReference>
<name>A0ABZ1BWM8_9FIRM</name>
<dbReference type="SUPFAM" id="SSF53850">
    <property type="entry name" value="Periplasmic binding protein-like II"/>
    <property type="match status" value="1"/>
</dbReference>
<reference evidence="4 5" key="1">
    <citation type="journal article" date="2024" name="Front. Microbiol.">
        <title>Novel thermophilic genera Geochorda gen. nov. and Carboxydochorda gen. nov. from the deep terrestrial subsurface reveal the ecophysiological diversity in the class Limnochordia.</title>
        <authorList>
            <person name="Karnachuk O.V."/>
            <person name="Lukina A.P."/>
            <person name="Avakyan M.R."/>
            <person name="Kadnikov V.V."/>
            <person name="Begmatov S."/>
            <person name="Beletsky A.V."/>
            <person name="Vlasova K.G."/>
            <person name="Novikov A.A."/>
            <person name="Shcherbakova V.A."/>
            <person name="Mardanov A.V."/>
            <person name="Ravin N.V."/>
        </authorList>
    </citation>
    <scope>NUCLEOTIDE SEQUENCE [LARGE SCALE GENOMIC DNA]</scope>
    <source>
        <strain evidence="4 5">L945</strain>
    </source>
</reference>
<evidence type="ECO:0000313" key="4">
    <source>
        <dbReference type="EMBL" id="WRP17200.1"/>
    </source>
</evidence>